<evidence type="ECO:0000256" key="4">
    <source>
        <dbReference type="ARBA" id="ARBA00022723"/>
    </source>
</evidence>
<sequence>MDAGSDPAHQVLRKTFGYDSFRGPQREIVDQVISGGDALVLMPTGGGKSLCYQIPALVRPGVGVVVSPLIALMQDQVDALNAVGVRAGFLNSTQFPDERRTVEAQFVAGELDVLYLAPERLRLEATAQLLDRGKISVFAIDEAHCVSQWGHDFRPDYLGLSVLHERWPDVPRIALTATATEATRKEIAERLDLTRAKHFVASFDRPNVQYRIEAKNRAEHQLLSFIQSEHAGDAGIVYCLSRNSVEKTAAFLTANGVEAVPYHAGLDNRTRATNQARFLREDGLVVVATIAFGMGIDKPDVRFVAHLDLPKSVEGYYQETGRAGRDGQPSTAWMVYGLSDVVQQRKMIDSSDGDAMHRRQLQLHLDAMLALCETVQCRRVQLLAYFGQQGERCGNCDTCLNPPEAWDGTVPAQKVLSTVLRLKRERGQSFGAGHIVDILIGKRNPKVEQHAHHELKVFGIGTELRDIEWRGVIRQLLAQGLLAVHGDYGVLTLTEASNQVLFEKRQVMFRREPERAKAARTSKPAKASRLAAGDLGQSDTDLFEKLRAWRAATAKEQGVPAYVVFHDATLREIATRKPATLSDLAGISGIGENKRAKYGEGVLEVVAAADGSARAGAGRSTAVQSGSAEPARGDSVGPAGGAVDTASDGSAGAVATGTAARGSAGGGQSAGTTIETASPAPASRGSAAASTGSPTASSTGSRYATAAGSARESGARGTAARQGGTAARGSAPGSIASEPRPSRFGALSAAGRGPNSVAPSDFAPADDIPWPDEAPPDYDELPPDYQ</sequence>
<keyword evidence="6" id="KW-0227">DNA damage</keyword>
<evidence type="ECO:0000256" key="5">
    <source>
        <dbReference type="ARBA" id="ARBA00022741"/>
    </source>
</evidence>
<feature type="compositionally biased region" description="Acidic residues" evidence="17">
    <location>
        <begin position="774"/>
        <end position="786"/>
    </location>
</feature>
<dbReference type="EC" id="5.6.2.4" evidence="16"/>
<dbReference type="CDD" id="cd17920">
    <property type="entry name" value="DEXHc_RecQ"/>
    <property type="match status" value="1"/>
</dbReference>
<proteinExistence type="inferred from homology"/>
<dbReference type="Gene3D" id="1.10.10.10">
    <property type="entry name" value="Winged helix-like DNA-binding domain superfamily/Winged helix DNA-binding domain"/>
    <property type="match status" value="1"/>
</dbReference>
<evidence type="ECO:0000256" key="16">
    <source>
        <dbReference type="NCBIfam" id="TIGR01389"/>
    </source>
</evidence>
<name>A0A6I3KTD3_9NOCA</name>
<dbReference type="GO" id="GO:0043590">
    <property type="term" value="C:bacterial nucleoid"/>
    <property type="evidence" value="ECO:0007669"/>
    <property type="project" value="TreeGrafter"/>
</dbReference>
<evidence type="ECO:0000256" key="17">
    <source>
        <dbReference type="SAM" id="MobiDB-lite"/>
    </source>
</evidence>
<evidence type="ECO:0000256" key="3">
    <source>
        <dbReference type="ARBA" id="ARBA00005446"/>
    </source>
</evidence>
<keyword evidence="14" id="KW-0413">Isomerase</keyword>
<feature type="domain" description="Helicase C-terminal" evidence="20">
    <location>
        <begin position="218"/>
        <end position="369"/>
    </location>
</feature>
<dbReference type="Pfam" id="PF09382">
    <property type="entry name" value="RQC"/>
    <property type="match status" value="1"/>
</dbReference>
<evidence type="ECO:0000256" key="12">
    <source>
        <dbReference type="ARBA" id="ARBA00023172"/>
    </source>
</evidence>
<evidence type="ECO:0000256" key="14">
    <source>
        <dbReference type="ARBA" id="ARBA00023235"/>
    </source>
</evidence>
<dbReference type="GO" id="GO:0003677">
    <property type="term" value="F:DNA binding"/>
    <property type="evidence" value="ECO:0007669"/>
    <property type="project" value="UniProtKB-KW"/>
</dbReference>
<evidence type="ECO:0000313" key="21">
    <source>
        <dbReference type="EMBL" id="MTE12621.1"/>
    </source>
</evidence>
<organism evidence="21 22">
    <name type="scientific">Nocardia aurantiaca</name>
    <dbReference type="NCBI Taxonomy" id="2675850"/>
    <lineage>
        <taxon>Bacteria</taxon>
        <taxon>Bacillati</taxon>
        <taxon>Actinomycetota</taxon>
        <taxon>Actinomycetes</taxon>
        <taxon>Mycobacteriales</taxon>
        <taxon>Nocardiaceae</taxon>
        <taxon>Nocardia</taxon>
    </lineage>
</organism>
<keyword evidence="22" id="KW-1185">Reference proteome</keyword>
<dbReference type="GO" id="GO:0006260">
    <property type="term" value="P:DNA replication"/>
    <property type="evidence" value="ECO:0007669"/>
    <property type="project" value="InterPro"/>
</dbReference>
<comment type="cofactor">
    <cofactor evidence="1">
        <name>Mg(2+)</name>
        <dbReference type="ChEBI" id="CHEBI:18420"/>
    </cofactor>
</comment>
<keyword evidence="4" id="KW-0479">Metal-binding</keyword>
<feature type="domain" description="Helicase ATP-binding" evidence="19">
    <location>
        <begin position="29"/>
        <end position="197"/>
    </location>
</feature>
<dbReference type="SMART" id="SM00341">
    <property type="entry name" value="HRDC"/>
    <property type="match status" value="1"/>
</dbReference>
<protein>
    <recommendedName>
        <fullName evidence="16">DNA helicase RecQ</fullName>
        <ecNumber evidence="16">5.6.2.4</ecNumber>
    </recommendedName>
</protein>
<feature type="compositionally biased region" description="Low complexity" evidence="17">
    <location>
        <begin position="670"/>
        <end position="731"/>
    </location>
</feature>
<dbReference type="GO" id="GO:0009378">
    <property type="term" value="F:four-way junction helicase activity"/>
    <property type="evidence" value="ECO:0007669"/>
    <property type="project" value="TreeGrafter"/>
</dbReference>
<keyword evidence="10" id="KW-0067">ATP-binding</keyword>
<dbReference type="InterPro" id="IPR014001">
    <property type="entry name" value="Helicase_ATP-bd"/>
</dbReference>
<dbReference type="SMART" id="SM00490">
    <property type="entry name" value="HELICc"/>
    <property type="match status" value="1"/>
</dbReference>
<comment type="caution">
    <text evidence="21">The sequence shown here is derived from an EMBL/GenBank/DDBJ whole genome shotgun (WGS) entry which is preliminary data.</text>
</comment>
<comment type="catalytic activity">
    <reaction evidence="15">
        <text>Couples ATP hydrolysis with the unwinding of duplex DNA by translocating in the 3'-5' direction.</text>
        <dbReference type="EC" id="5.6.2.4"/>
    </reaction>
</comment>
<dbReference type="Proteomes" id="UP000432464">
    <property type="component" value="Unassembled WGS sequence"/>
</dbReference>
<dbReference type="InterPro" id="IPR027417">
    <property type="entry name" value="P-loop_NTPase"/>
</dbReference>
<dbReference type="InterPro" id="IPR011545">
    <property type="entry name" value="DEAD/DEAH_box_helicase_dom"/>
</dbReference>
<dbReference type="CDD" id="cd18794">
    <property type="entry name" value="SF2_C_RecQ"/>
    <property type="match status" value="1"/>
</dbReference>
<dbReference type="SMART" id="SM00956">
    <property type="entry name" value="RQC"/>
    <property type="match status" value="1"/>
</dbReference>
<dbReference type="NCBIfam" id="TIGR00614">
    <property type="entry name" value="recQ_fam"/>
    <property type="match status" value="1"/>
</dbReference>
<dbReference type="InterPro" id="IPR006293">
    <property type="entry name" value="DNA_helicase_ATP-dep_RecQ_bac"/>
</dbReference>
<dbReference type="InterPro" id="IPR002121">
    <property type="entry name" value="HRDC_dom"/>
</dbReference>
<dbReference type="InterPro" id="IPR036388">
    <property type="entry name" value="WH-like_DNA-bd_sf"/>
</dbReference>
<dbReference type="GO" id="GO:0005524">
    <property type="term" value="F:ATP binding"/>
    <property type="evidence" value="ECO:0007669"/>
    <property type="project" value="UniProtKB-KW"/>
</dbReference>
<evidence type="ECO:0000256" key="7">
    <source>
        <dbReference type="ARBA" id="ARBA00022801"/>
    </source>
</evidence>
<dbReference type="SUPFAM" id="SSF47819">
    <property type="entry name" value="HRDC-like"/>
    <property type="match status" value="1"/>
</dbReference>
<keyword evidence="9" id="KW-0862">Zinc</keyword>
<dbReference type="GO" id="GO:0005737">
    <property type="term" value="C:cytoplasm"/>
    <property type="evidence" value="ECO:0007669"/>
    <property type="project" value="TreeGrafter"/>
</dbReference>
<gene>
    <name evidence="21" type="primary">recQ</name>
    <name evidence="21" type="ORF">GLP40_07510</name>
</gene>
<dbReference type="NCBIfam" id="TIGR01389">
    <property type="entry name" value="recQ"/>
    <property type="match status" value="1"/>
</dbReference>
<dbReference type="PANTHER" id="PTHR13710">
    <property type="entry name" value="DNA HELICASE RECQ FAMILY MEMBER"/>
    <property type="match status" value="1"/>
</dbReference>
<keyword evidence="11" id="KW-0238">DNA-binding</keyword>
<dbReference type="GO" id="GO:0030894">
    <property type="term" value="C:replisome"/>
    <property type="evidence" value="ECO:0007669"/>
    <property type="project" value="TreeGrafter"/>
</dbReference>
<dbReference type="GO" id="GO:0006310">
    <property type="term" value="P:DNA recombination"/>
    <property type="evidence" value="ECO:0007669"/>
    <property type="project" value="UniProtKB-UniRule"/>
</dbReference>
<dbReference type="FunFam" id="3.40.50.300:FF:000156">
    <property type="entry name" value="ATP-dependent DNA helicase recQ"/>
    <property type="match status" value="1"/>
</dbReference>
<dbReference type="GO" id="GO:0016787">
    <property type="term" value="F:hydrolase activity"/>
    <property type="evidence" value="ECO:0007669"/>
    <property type="project" value="UniProtKB-KW"/>
</dbReference>
<feature type="region of interest" description="Disordered" evidence="17">
    <location>
        <begin position="613"/>
        <end position="786"/>
    </location>
</feature>
<dbReference type="AlphaFoldDB" id="A0A6I3KTD3"/>
<evidence type="ECO:0000256" key="9">
    <source>
        <dbReference type="ARBA" id="ARBA00022833"/>
    </source>
</evidence>
<keyword evidence="7 21" id="KW-0378">Hydrolase</keyword>
<dbReference type="GO" id="GO:0009432">
    <property type="term" value="P:SOS response"/>
    <property type="evidence" value="ECO:0007669"/>
    <property type="project" value="UniProtKB-UniRule"/>
</dbReference>
<evidence type="ECO:0000256" key="6">
    <source>
        <dbReference type="ARBA" id="ARBA00022763"/>
    </source>
</evidence>
<feature type="compositionally biased region" description="Low complexity" evidence="17">
    <location>
        <begin position="613"/>
        <end position="623"/>
    </location>
</feature>
<dbReference type="Gene3D" id="3.40.50.300">
    <property type="entry name" value="P-loop containing nucleotide triphosphate hydrolases"/>
    <property type="match status" value="2"/>
</dbReference>
<dbReference type="GO" id="GO:0043138">
    <property type="term" value="F:3'-5' DNA helicase activity"/>
    <property type="evidence" value="ECO:0007669"/>
    <property type="project" value="UniProtKB-EC"/>
</dbReference>
<evidence type="ECO:0000256" key="15">
    <source>
        <dbReference type="ARBA" id="ARBA00034617"/>
    </source>
</evidence>
<evidence type="ECO:0000313" key="22">
    <source>
        <dbReference type="Proteomes" id="UP000432464"/>
    </source>
</evidence>
<evidence type="ECO:0000256" key="13">
    <source>
        <dbReference type="ARBA" id="ARBA00023204"/>
    </source>
</evidence>
<dbReference type="InterPro" id="IPR001650">
    <property type="entry name" value="Helicase_C-like"/>
</dbReference>
<dbReference type="PROSITE" id="PS50967">
    <property type="entry name" value="HRDC"/>
    <property type="match status" value="1"/>
</dbReference>
<feature type="domain" description="HRDC" evidence="18">
    <location>
        <begin position="536"/>
        <end position="616"/>
    </location>
</feature>
<accession>A0A6I3KTD3</accession>
<dbReference type="InterPro" id="IPR018982">
    <property type="entry name" value="RQC_domain"/>
</dbReference>
<keyword evidence="5" id="KW-0547">Nucleotide-binding</keyword>
<reference evidence="21 22" key="1">
    <citation type="submission" date="2019-11" db="EMBL/GenBank/DDBJ databases">
        <title>Nocardia sp. nov. CT2-14 isolated from soil.</title>
        <authorList>
            <person name="Kanchanasin P."/>
            <person name="Tanasupawat S."/>
            <person name="Yuki M."/>
            <person name="Kudo T."/>
        </authorList>
    </citation>
    <scope>NUCLEOTIDE SEQUENCE [LARGE SCALE GENOMIC DNA]</scope>
    <source>
        <strain evidence="21 22">CT2-14</strain>
    </source>
</reference>
<keyword evidence="8 21" id="KW-0347">Helicase</keyword>
<dbReference type="InterPro" id="IPR032284">
    <property type="entry name" value="RecQ_Zn-bd"/>
</dbReference>
<evidence type="ECO:0000256" key="10">
    <source>
        <dbReference type="ARBA" id="ARBA00022840"/>
    </source>
</evidence>
<dbReference type="SMART" id="SM00487">
    <property type="entry name" value="DEXDc"/>
    <property type="match status" value="1"/>
</dbReference>
<evidence type="ECO:0000259" key="19">
    <source>
        <dbReference type="PROSITE" id="PS51192"/>
    </source>
</evidence>
<evidence type="ECO:0000256" key="1">
    <source>
        <dbReference type="ARBA" id="ARBA00001946"/>
    </source>
</evidence>
<keyword evidence="13" id="KW-0234">DNA repair</keyword>
<comment type="similarity">
    <text evidence="3">Belongs to the helicase family. RecQ subfamily.</text>
</comment>
<dbReference type="EMBL" id="WMBB01000003">
    <property type="protein sequence ID" value="MTE12621.1"/>
    <property type="molecule type" value="Genomic_DNA"/>
</dbReference>
<evidence type="ECO:0000259" key="18">
    <source>
        <dbReference type="PROSITE" id="PS50967"/>
    </source>
</evidence>
<dbReference type="SUPFAM" id="SSF52540">
    <property type="entry name" value="P-loop containing nucleoside triphosphate hydrolases"/>
    <property type="match status" value="2"/>
</dbReference>
<dbReference type="PANTHER" id="PTHR13710:SF105">
    <property type="entry name" value="ATP-DEPENDENT DNA HELICASE Q1"/>
    <property type="match status" value="1"/>
</dbReference>
<feature type="compositionally biased region" description="Low complexity" evidence="17">
    <location>
        <begin position="645"/>
        <end position="662"/>
    </location>
</feature>
<dbReference type="InterPro" id="IPR004589">
    <property type="entry name" value="DNA_helicase_ATP-dep_RecQ"/>
</dbReference>
<dbReference type="GO" id="GO:0006281">
    <property type="term" value="P:DNA repair"/>
    <property type="evidence" value="ECO:0007669"/>
    <property type="project" value="UniProtKB-KW"/>
</dbReference>
<evidence type="ECO:0000256" key="8">
    <source>
        <dbReference type="ARBA" id="ARBA00022806"/>
    </source>
</evidence>
<dbReference type="FunFam" id="1.10.150.80:FF:000002">
    <property type="entry name" value="ATP-dependent DNA helicase RecQ"/>
    <property type="match status" value="1"/>
</dbReference>
<keyword evidence="12" id="KW-0233">DNA recombination</keyword>
<evidence type="ECO:0000259" key="20">
    <source>
        <dbReference type="PROSITE" id="PS51194"/>
    </source>
</evidence>
<dbReference type="Pfam" id="PF16124">
    <property type="entry name" value="RecQ_Zn_bind"/>
    <property type="match status" value="1"/>
</dbReference>
<dbReference type="PROSITE" id="PS51194">
    <property type="entry name" value="HELICASE_CTER"/>
    <property type="match status" value="1"/>
</dbReference>
<evidence type="ECO:0000256" key="2">
    <source>
        <dbReference type="ARBA" id="ARBA00001947"/>
    </source>
</evidence>
<dbReference type="FunFam" id="3.40.50.300:FF:000296">
    <property type="entry name" value="ATP-dependent DNA helicase RecQ"/>
    <property type="match status" value="1"/>
</dbReference>
<dbReference type="Gene3D" id="1.10.150.80">
    <property type="entry name" value="HRDC domain"/>
    <property type="match status" value="1"/>
</dbReference>
<evidence type="ECO:0000256" key="11">
    <source>
        <dbReference type="ARBA" id="ARBA00023125"/>
    </source>
</evidence>
<dbReference type="GO" id="GO:0046872">
    <property type="term" value="F:metal ion binding"/>
    <property type="evidence" value="ECO:0007669"/>
    <property type="project" value="UniProtKB-KW"/>
</dbReference>
<dbReference type="InterPro" id="IPR044876">
    <property type="entry name" value="HRDC_dom_sf"/>
</dbReference>
<dbReference type="Pfam" id="PF00570">
    <property type="entry name" value="HRDC"/>
    <property type="match status" value="1"/>
</dbReference>
<comment type="cofactor">
    <cofactor evidence="2">
        <name>Zn(2+)</name>
        <dbReference type="ChEBI" id="CHEBI:29105"/>
    </cofactor>
</comment>
<feature type="region of interest" description="Disordered" evidence="17">
    <location>
        <begin position="513"/>
        <end position="533"/>
    </location>
</feature>
<dbReference type="Pfam" id="PF00270">
    <property type="entry name" value="DEAD"/>
    <property type="match status" value="1"/>
</dbReference>
<dbReference type="PROSITE" id="PS51192">
    <property type="entry name" value="HELICASE_ATP_BIND_1"/>
    <property type="match status" value="1"/>
</dbReference>
<dbReference type="InterPro" id="IPR010997">
    <property type="entry name" value="HRDC-like_sf"/>
</dbReference>
<dbReference type="Pfam" id="PF00271">
    <property type="entry name" value="Helicase_C"/>
    <property type="match status" value="1"/>
</dbReference>